<feature type="compositionally biased region" description="Basic and acidic residues" evidence="2">
    <location>
        <begin position="283"/>
        <end position="292"/>
    </location>
</feature>
<evidence type="ECO:0000256" key="1">
    <source>
        <dbReference type="SAM" id="Coils"/>
    </source>
</evidence>
<dbReference type="AlphaFoldDB" id="A0AA39PAQ2"/>
<sequence length="339" mass="40200">MPMPKRAKRMQTFKERLWESDHWIREAETAWRAWSEEQKSKGLDDDDIIRMAEKRLEEMERMILEVEAAGKALDEAEIKDVNDEDVSRMTSRIVRVKKRLDETKDNMRPEVEGREALREREAMWKCETMKEREALNERLLESGRWIRKAESAWRTWRERAGAGILFNNVIAMQEIARAKKRLEEMERWILEVEAAVKTWDEAQIVGVNDEDVSRMTSRMVWVKKHLDETKNKMRQEAEEREAELKPMGTWARLGTTGKTMAGEEQSVLVDDSDSSRIPRTRKRLGESERTETAWKTAGDSVMQQNEKNTAMAKRTRTRTRRRFLKRVSRRSVDTRRRRS</sequence>
<keyword evidence="1" id="KW-0175">Coiled coil</keyword>
<organism evidence="3 4">
    <name type="scientific">Armillaria novae-zelandiae</name>
    <dbReference type="NCBI Taxonomy" id="153914"/>
    <lineage>
        <taxon>Eukaryota</taxon>
        <taxon>Fungi</taxon>
        <taxon>Dikarya</taxon>
        <taxon>Basidiomycota</taxon>
        <taxon>Agaricomycotina</taxon>
        <taxon>Agaricomycetes</taxon>
        <taxon>Agaricomycetidae</taxon>
        <taxon>Agaricales</taxon>
        <taxon>Marasmiineae</taxon>
        <taxon>Physalacriaceae</taxon>
        <taxon>Armillaria</taxon>
    </lineage>
</organism>
<name>A0AA39PAQ2_9AGAR</name>
<gene>
    <name evidence="3" type="ORF">IW261DRAFT_1607677</name>
</gene>
<feature type="coiled-coil region" evidence="1">
    <location>
        <begin position="49"/>
        <end position="106"/>
    </location>
</feature>
<evidence type="ECO:0000313" key="3">
    <source>
        <dbReference type="EMBL" id="KAK0480169.1"/>
    </source>
</evidence>
<dbReference type="Proteomes" id="UP001175227">
    <property type="component" value="Unassembled WGS sequence"/>
</dbReference>
<evidence type="ECO:0000313" key="4">
    <source>
        <dbReference type="Proteomes" id="UP001175227"/>
    </source>
</evidence>
<reference evidence="3" key="1">
    <citation type="submission" date="2023-06" db="EMBL/GenBank/DDBJ databases">
        <authorList>
            <consortium name="Lawrence Berkeley National Laboratory"/>
            <person name="Ahrendt S."/>
            <person name="Sahu N."/>
            <person name="Indic B."/>
            <person name="Wong-Bajracharya J."/>
            <person name="Merenyi Z."/>
            <person name="Ke H.-M."/>
            <person name="Monk M."/>
            <person name="Kocsube S."/>
            <person name="Drula E."/>
            <person name="Lipzen A."/>
            <person name="Balint B."/>
            <person name="Henrissat B."/>
            <person name="Andreopoulos B."/>
            <person name="Martin F.M."/>
            <person name="Harder C.B."/>
            <person name="Rigling D."/>
            <person name="Ford K.L."/>
            <person name="Foster G.D."/>
            <person name="Pangilinan J."/>
            <person name="Papanicolaou A."/>
            <person name="Barry K."/>
            <person name="LaButti K."/>
            <person name="Viragh M."/>
            <person name="Koriabine M."/>
            <person name="Yan M."/>
            <person name="Riley R."/>
            <person name="Champramary S."/>
            <person name="Plett K.L."/>
            <person name="Tsai I.J."/>
            <person name="Slot J."/>
            <person name="Sipos G."/>
            <person name="Plett J."/>
            <person name="Nagy L.G."/>
            <person name="Grigoriev I.V."/>
        </authorList>
    </citation>
    <scope>NUCLEOTIDE SEQUENCE</scope>
    <source>
        <strain evidence="3">ICMP 16352</strain>
    </source>
</reference>
<feature type="region of interest" description="Disordered" evidence="2">
    <location>
        <begin position="265"/>
        <end position="339"/>
    </location>
</feature>
<dbReference type="EMBL" id="JAUEPR010000010">
    <property type="protein sequence ID" value="KAK0480169.1"/>
    <property type="molecule type" value="Genomic_DNA"/>
</dbReference>
<comment type="caution">
    <text evidence="3">The sequence shown here is derived from an EMBL/GenBank/DDBJ whole genome shotgun (WGS) entry which is preliminary data.</text>
</comment>
<feature type="compositionally biased region" description="Basic and acidic residues" evidence="2">
    <location>
        <begin position="330"/>
        <end position="339"/>
    </location>
</feature>
<proteinExistence type="predicted"/>
<keyword evidence="4" id="KW-1185">Reference proteome</keyword>
<feature type="compositionally biased region" description="Basic residues" evidence="2">
    <location>
        <begin position="313"/>
        <end position="329"/>
    </location>
</feature>
<protein>
    <submittedName>
        <fullName evidence="3">Uncharacterized protein</fullName>
    </submittedName>
</protein>
<accession>A0AA39PAQ2</accession>
<evidence type="ECO:0000256" key="2">
    <source>
        <dbReference type="SAM" id="MobiDB-lite"/>
    </source>
</evidence>